<evidence type="ECO:0000313" key="11">
    <source>
        <dbReference type="Proteomes" id="UP000242877"/>
    </source>
</evidence>
<dbReference type="InterPro" id="IPR043970">
    <property type="entry name" value="FUZ/MON1/HPS1_longin_3"/>
</dbReference>
<evidence type="ECO:0000259" key="8">
    <source>
        <dbReference type="Pfam" id="PF19037"/>
    </source>
</evidence>
<evidence type="ECO:0000256" key="3">
    <source>
        <dbReference type="ARBA" id="ARBA00022753"/>
    </source>
</evidence>
<dbReference type="GO" id="GO:0016192">
    <property type="term" value="P:vesicle-mediated transport"/>
    <property type="evidence" value="ECO:0007669"/>
    <property type="project" value="InterPro"/>
</dbReference>
<dbReference type="GO" id="GO:0032585">
    <property type="term" value="C:multivesicular body membrane"/>
    <property type="evidence" value="ECO:0007669"/>
    <property type="project" value="UniProtKB-SubCell"/>
</dbReference>
<dbReference type="OrthoDB" id="272411at2759"/>
<dbReference type="GO" id="GO:0006623">
    <property type="term" value="P:protein targeting to vacuole"/>
    <property type="evidence" value="ECO:0007669"/>
    <property type="project" value="UniProtKB-UniRule"/>
</dbReference>
<evidence type="ECO:0000256" key="2">
    <source>
        <dbReference type="ARBA" id="ARBA00018132"/>
    </source>
</evidence>
<evidence type="ECO:0000259" key="9">
    <source>
        <dbReference type="Pfam" id="PF19038"/>
    </source>
</evidence>
<proteinExistence type="inferred from homology"/>
<dbReference type="AlphaFoldDB" id="A0A167YZG2"/>
<dbReference type="VEuPathDB" id="FungiDB:AAP_03176"/>
<accession>A0A167YZG2</accession>
<dbReference type="InterPro" id="IPR004353">
    <property type="entry name" value="Mon1"/>
</dbReference>
<evidence type="ECO:0000256" key="6">
    <source>
        <dbReference type="SAM" id="MobiDB-lite"/>
    </source>
</evidence>
<dbReference type="Pfam" id="PF19038">
    <property type="entry name" value="Fuz_longin_3"/>
    <property type="match status" value="1"/>
</dbReference>
<dbReference type="EMBL" id="AZGZ01000012">
    <property type="protein sequence ID" value="KZZ91957.1"/>
    <property type="molecule type" value="Genomic_DNA"/>
</dbReference>
<keyword evidence="5" id="KW-0653">Protein transport</keyword>
<comment type="subcellular location">
    <subcellularLocation>
        <location evidence="5">Endosome</location>
        <location evidence="5">Multivesicular body membrane</location>
        <topology evidence="5">Peripheral membrane protein</topology>
    </subcellularLocation>
    <subcellularLocation>
        <location evidence="1 5">Prevacuolar compartment membrane</location>
        <topology evidence="1 5">Peripheral membrane protein</topology>
    </subcellularLocation>
    <subcellularLocation>
        <location evidence="5">Vacuole membrane</location>
        <topology evidence="5">Peripheral membrane protein</topology>
    </subcellularLocation>
</comment>
<protein>
    <recommendedName>
        <fullName evidence="2 5">Vacuolar fusion protein MON1</fullName>
    </recommendedName>
</protein>
<evidence type="ECO:0000256" key="4">
    <source>
        <dbReference type="ARBA" id="ARBA00043892"/>
    </source>
</evidence>
<comment type="similarity">
    <text evidence="5">Belongs to the MON1/SAND family.</text>
</comment>
<reference evidence="10 11" key="1">
    <citation type="journal article" date="2016" name="Genome Biol. Evol.">
        <title>Divergent and convergent evolution of fungal pathogenicity.</title>
        <authorList>
            <person name="Shang Y."/>
            <person name="Xiao G."/>
            <person name="Zheng P."/>
            <person name="Cen K."/>
            <person name="Zhan S."/>
            <person name="Wang C."/>
        </authorList>
    </citation>
    <scope>NUCLEOTIDE SEQUENCE [LARGE SCALE GENOMIC DNA]</scope>
    <source>
        <strain evidence="10 11">ARSEF 7405</strain>
    </source>
</reference>
<dbReference type="Proteomes" id="UP000242877">
    <property type="component" value="Unassembled WGS sequence"/>
</dbReference>
<keyword evidence="5" id="KW-0072">Autophagy</keyword>
<feature type="domain" description="FUZ/MON1/HPS1 first Longin" evidence="7">
    <location>
        <begin position="242"/>
        <end position="364"/>
    </location>
</feature>
<evidence type="ECO:0000256" key="5">
    <source>
        <dbReference type="RuleBase" id="RU367048"/>
    </source>
</evidence>
<organism evidence="10 11">
    <name type="scientific">Ascosphaera apis ARSEF 7405</name>
    <dbReference type="NCBI Taxonomy" id="392613"/>
    <lineage>
        <taxon>Eukaryota</taxon>
        <taxon>Fungi</taxon>
        <taxon>Dikarya</taxon>
        <taxon>Ascomycota</taxon>
        <taxon>Pezizomycotina</taxon>
        <taxon>Eurotiomycetes</taxon>
        <taxon>Eurotiomycetidae</taxon>
        <taxon>Onygenales</taxon>
        <taxon>Ascosphaeraceae</taxon>
        <taxon>Ascosphaera</taxon>
    </lineage>
</organism>
<keyword evidence="5" id="KW-0926">Vacuole</keyword>
<comment type="function">
    <text evidence="4">In complex with CCZ1, is required for multiple vacuole delivery pathways including the cytoplasm to vacuole transport (Cvt), autophagy, pexophagy and endocytosis. The MON1-CCZ1 complex acts at the fusion of vesicles with the vacuole, through its regulation of the SNARE complex during the coordinated priming and docking stages of fusion, and particularly at the stage of tethering/docking.</text>
</comment>
<dbReference type="PANTHER" id="PTHR13027">
    <property type="entry name" value="SAND PROTEIN-RELATED"/>
    <property type="match status" value="1"/>
</dbReference>
<feature type="compositionally biased region" description="Polar residues" evidence="6">
    <location>
        <begin position="85"/>
        <end position="96"/>
    </location>
</feature>
<gene>
    <name evidence="10" type="ORF">AAP_03176</name>
</gene>
<dbReference type="PANTHER" id="PTHR13027:SF7">
    <property type="entry name" value="VACUOLAR FUSION PROTEIN MON1 HOMOLOG"/>
    <property type="match status" value="1"/>
</dbReference>
<dbReference type="InterPro" id="IPR043972">
    <property type="entry name" value="FUZ/MON1/HPS1_longin_1"/>
</dbReference>
<feature type="compositionally biased region" description="Low complexity" evidence="6">
    <location>
        <begin position="17"/>
        <end position="30"/>
    </location>
</feature>
<feature type="region of interest" description="Disordered" evidence="6">
    <location>
        <begin position="1"/>
        <end position="71"/>
    </location>
</feature>
<evidence type="ECO:0000259" key="7">
    <source>
        <dbReference type="Pfam" id="PF19036"/>
    </source>
</evidence>
<keyword evidence="11" id="KW-1185">Reference proteome</keyword>
<feature type="region of interest" description="Disordered" evidence="6">
    <location>
        <begin position="85"/>
        <end position="111"/>
    </location>
</feature>
<dbReference type="GO" id="GO:0035658">
    <property type="term" value="C:Mon1-Ccz1 complex"/>
    <property type="evidence" value="ECO:0007669"/>
    <property type="project" value="TreeGrafter"/>
</dbReference>
<keyword evidence="5" id="KW-0813">Transport</keyword>
<keyword evidence="5" id="KW-0472">Membrane</keyword>
<evidence type="ECO:0000313" key="10">
    <source>
        <dbReference type="EMBL" id="KZZ91957.1"/>
    </source>
</evidence>
<dbReference type="PRINTS" id="PR01546">
    <property type="entry name" value="YEAST73DUF"/>
</dbReference>
<dbReference type="Pfam" id="PF19036">
    <property type="entry name" value="Fuz_longin_1"/>
    <property type="match status" value="1"/>
</dbReference>
<keyword evidence="3 5" id="KW-0967">Endosome</keyword>
<name>A0A167YZG2_9EURO</name>
<comment type="function">
    <text evidence="5">Required for multiple vacuole delivery pathways including the cytoplasm to vacuole transport (Cvt), autophagy, pexophagy and endocytosis.</text>
</comment>
<feature type="domain" description="FUZ/MON1/HPS1 third Longin" evidence="9">
    <location>
        <begin position="550"/>
        <end position="649"/>
    </location>
</feature>
<feature type="domain" description="FUZ/MON1/HPS1 second Longin" evidence="8">
    <location>
        <begin position="404"/>
        <end position="520"/>
    </location>
</feature>
<dbReference type="GO" id="GO:0006914">
    <property type="term" value="P:autophagy"/>
    <property type="evidence" value="ECO:0007669"/>
    <property type="project" value="UniProtKB-UniRule"/>
</dbReference>
<dbReference type="Pfam" id="PF19037">
    <property type="entry name" value="Fuz_longin_2"/>
    <property type="match status" value="1"/>
</dbReference>
<comment type="caution">
    <text evidence="10">The sequence shown here is derived from an EMBL/GenBank/DDBJ whole genome shotgun (WGS) entry which is preliminary data.</text>
</comment>
<sequence length="661" mass="72452">MSVSGSGRRCATEELESPSSCSSPLQTLSPEPILEVPPSKNSSASSLRDKKLPPELSRSSSRSHATDPGALLDCENVRLETSSLQSRATTAVSLPDTSAEVAPSGKGETYISHPEQSAVQNLCLRHQNSFAHSTARTGSDTADSLSIRSYIPGLEAPGAGSIFGDVTDSNAAQRSTLVEPGYEIFNEPDEVDLDFEDEFEPIGEADDNRNSGMIASRQTSETMEAHNCHQDELVQKWKLKRKHYLILSSAGKPIYTRHGDNGMISDFIGIIQTIISFFAESNNQLRSFSSEGSKIVVLSKGPLHFVAISRLIESDAQIRTQLEALYMQILSTLTLPALTHLFSVRPSTDLSRPLQGTEVLLSSLADSFTRGSPSTLLSALECLKIRKSHRAIINNTFLSARVDDLLYGLIVAEGRLVSVIRPKKHSLHPGDMQLIFNMIFEADGVKAGGGDRWIPICLPGFNNTGYLYMFVGFLDTADIEDDSPEKTDLGDDKGTVAVVLISANKEAFFNLQGMRDMLVQQLKKNKSMRIIQKAIADGRPIPTDIVADTSIRHFMFKSKANVQFVTSSYSPDFTSLLQRRRLFSAYHGLHSSVHSKHGHVRVQHVVSSSFNSLAWVTATFELYLVASPSANRNTLSRSASRIVQWAQKEGERLFIIGGAVF</sequence>
<dbReference type="InterPro" id="IPR043971">
    <property type="entry name" value="FUZ/MON1/HPS1_longin_2"/>
</dbReference>
<dbReference type="GO" id="GO:0000329">
    <property type="term" value="C:fungal-type vacuole membrane"/>
    <property type="evidence" value="ECO:0007669"/>
    <property type="project" value="TreeGrafter"/>
</dbReference>
<evidence type="ECO:0000256" key="1">
    <source>
        <dbReference type="ARBA" id="ARBA00004380"/>
    </source>
</evidence>